<feature type="region of interest" description="Disordered" evidence="4">
    <location>
        <begin position="1"/>
        <end position="24"/>
    </location>
</feature>
<dbReference type="InterPro" id="IPR002172">
    <property type="entry name" value="LDrepeatLR_classA_rpt"/>
</dbReference>
<evidence type="ECO:0000256" key="2">
    <source>
        <dbReference type="PROSITE-ProRule" id="PRU00059"/>
    </source>
</evidence>
<dbReference type="Gene3D" id="4.10.400.10">
    <property type="entry name" value="Low-density Lipoprotein Receptor"/>
    <property type="match status" value="1"/>
</dbReference>
<evidence type="ECO:0000256" key="5">
    <source>
        <dbReference type="SAM" id="Phobius"/>
    </source>
</evidence>
<feature type="domain" description="CUB" evidence="6">
    <location>
        <begin position="581"/>
        <end position="696"/>
    </location>
</feature>
<feature type="disulfide bond" evidence="2">
    <location>
        <begin position="450"/>
        <end position="477"/>
    </location>
</feature>
<dbReference type="EMBL" id="CAWUFR010000173">
    <property type="protein sequence ID" value="CAK6971232.1"/>
    <property type="molecule type" value="Genomic_DNA"/>
</dbReference>
<evidence type="ECO:0000259" key="7">
    <source>
        <dbReference type="PROSITE" id="PS50181"/>
    </source>
</evidence>
<accession>A0AAV1PHG1</accession>
<dbReference type="CDD" id="cd00112">
    <property type="entry name" value="LDLa"/>
    <property type="match status" value="1"/>
</dbReference>
<dbReference type="SUPFAM" id="SSF57424">
    <property type="entry name" value="LDL receptor-like module"/>
    <property type="match status" value="1"/>
</dbReference>
<dbReference type="CDD" id="cd00041">
    <property type="entry name" value="CUB"/>
    <property type="match status" value="2"/>
</dbReference>
<dbReference type="GO" id="GO:0019005">
    <property type="term" value="C:SCF ubiquitin ligase complex"/>
    <property type="evidence" value="ECO:0007669"/>
    <property type="project" value="TreeGrafter"/>
</dbReference>
<dbReference type="SMART" id="SM00192">
    <property type="entry name" value="LDLa"/>
    <property type="match status" value="1"/>
</dbReference>
<dbReference type="SUPFAM" id="SSF81383">
    <property type="entry name" value="F-box domain"/>
    <property type="match status" value="1"/>
</dbReference>
<name>A0AAV1PHG1_SCOSC</name>
<evidence type="ECO:0000313" key="9">
    <source>
        <dbReference type="Proteomes" id="UP001314229"/>
    </source>
</evidence>
<keyword evidence="5" id="KW-0472">Membrane</keyword>
<dbReference type="Gene3D" id="2.60.120.290">
    <property type="entry name" value="Spermadhesin, CUB domain"/>
    <property type="match status" value="2"/>
</dbReference>
<feature type="disulfide bond" evidence="3">
    <location>
        <begin position="708"/>
        <end position="726"/>
    </location>
</feature>
<evidence type="ECO:0000256" key="4">
    <source>
        <dbReference type="SAM" id="MobiDB-lite"/>
    </source>
</evidence>
<comment type="caution">
    <text evidence="2">Lacks conserved residue(s) required for the propagation of feature annotation.</text>
</comment>
<dbReference type="Pfam" id="PF00431">
    <property type="entry name" value="CUB"/>
    <property type="match status" value="2"/>
</dbReference>
<feature type="domain" description="F-box" evidence="7">
    <location>
        <begin position="25"/>
        <end position="71"/>
    </location>
</feature>
<evidence type="ECO:0000313" key="8">
    <source>
        <dbReference type="EMBL" id="CAK6971232.1"/>
    </source>
</evidence>
<reference evidence="8 9" key="1">
    <citation type="submission" date="2024-01" db="EMBL/GenBank/DDBJ databases">
        <authorList>
            <person name="Alioto T."/>
            <person name="Alioto T."/>
            <person name="Gomez Garrido J."/>
        </authorList>
    </citation>
    <scope>NUCLEOTIDE SEQUENCE [LARGE SCALE GENOMIC DNA]</scope>
</reference>
<dbReference type="Pfam" id="PF12937">
    <property type="entry name" value="F-box-like"/>
    <property type="match status" value="1"/>
</dbReference>
<feature type="domain" description="CUB" evidence="6">
    <location>
        <begin position="450"/>
        <end position="564"/>
    </location>
</feature>
<dbReference type="Gene3D" id="1.20.1280.50">
    <property type="match status" value="1"/>
</dbReference>
<protein>
    <recommendedName>
        <fullName evidence="10">Neuropilin and tolloid-like protein 1</fullName>
    </recommendedName>
</protein>
<keyword evidence="9" id="KW-1185">Reference proteome</keyword>
<dbReference type="InterPro" id="IPR000859">
    <property type="entry name" value="CUB_dom"/>
</dbReference>
<evidence type="ECO:0000259" key="6">
    <source>
        <dbReference type="PROSITE" id="PS01180"/>
    </source>
</evidence>
<feature type="disulfide bond" evidence="3">
    <location>
        <begin position="720"/>
        <end position="735"/>
    </location>
</feature>
<dbReference type="InterPro" id="IPR036047">
    <property type="entry name" value="F-box-like_dom_sf"/>
</dbReference>
<dbReference type="FunFam" id="2.60.120.290:FF:000016">
    <property type="entry name" value="neuropilin and tolloid-like protein 2"/>
    <property type="match status" value="1"/>
</dbReference>
<dbReference type="InterPro" id="IPR035914">
    <property type="entry name" value="Sperma_CUB_dom_sf"/>
</dbReference>
<dbReference type="SMART" id="SM00256">
    <property type="entry name" value="FBOX"/>
    <property type="match status" value="1"/>
</dbReference>
<dbReference type="SUPFAM" id="SSF49854">
    <property type="entry name" value="Spermadhesin, CUB domain"/>
    <property type="match status" value="2"/>
</dbReference>
<evidence type="ECO:0000256" key="3">
    <source>
        <dbReference type="PROSITE-ProRule" id="PRU00124"/>
    </source>
</evidence>
<keyword evidence="1 3" id="KW-1015">Disulfide bond</keyword>
<dbReference type="PROSITE" id="PS01180">
    <property type="entry name" value="CUB"/>
    <property type="match status" value="2"/>
</dbReference>
<keyword evidence="5" id="KW-0812">Transmembrane</keyword>
<comment type="caution">
    <text evidence="8">The sequence shown here is derived from an EMBL/GenBank/DDBJ whole genome shotgun (WGS) entry which is preliminary data.</text>
</comment>
<gene>
    <name evidence="8" type="ORF">FSCOSCO3_A034223</name>
</gene>
<dbReference type="InterPro" id="IPR036055">
    <property type="entry name" value="LDL_receptor-like_sf"/>
</dbReference>
<keyword evidence="5" id="KW-1133">Transmembrane helix</keyword>
<evidence type="ECO:0008006" key="10">
    <source>
        <dbReference type="Google" id="ProtNLM"/>
    </source>
</evidence>
<dbReference type="PANTHER" id="PTHR46731">
    <property type="entry name" value="F-BOX ONLY PROTEIN 15"/>
    <property type="match status" value="1"/>
</dbReference>
<proteinExistence type="predicted"/>
<dbReference type="PROSITE" id="PS50068">
    <property type="entry name" value="LDLRA_2"/>
    <property type="match status" value="1"/>
</dbReference>
<dbReference type="CDD" id="cd22093">
    <property type="entry name" value="F-box_FBXO15"/>
    <property type="match status" value="1"/>
</dbReference>
<feature type="disulfide bond" evidence="3">
    <location>
        <begin position="701"/>
        <end position="713"/>
    </location>
</feature>
<dbReference type="PROSITE" id="PS50181">
    <property type="entry name" value="FBOX"/>
    <property type="match status" value="1"/>
</dbReference>
<dbReference type="InterPro" id="IPR023415">
    <property type="entry name" value="LDLR_class-A_CS"/>
</dbReference>
<dbReference type="PANTHER" id="PTHR46731:SF1">
    <property type="entry name" value="F-BOX ONLY PROTEIN 15"/>
    <property type="match status" value="1"/>
</dbReference>
<feature type="transmembrane region" description="Helical" evidence="5">
    <location>
        <begin position="754"/>
        <end position="774"/>
    </location>
</feature>
<dbReference type="Proteomes" id="UP001314229">
    <property type="component" value="Unassembled WGS sequence"/>
</dbReference>
<sequence length="973" mass="109781">MAARKAITPTVRPVRTSKRADKSSPAFMERMPSEILIKILSYLDASALFSISHINKLFYQLANDNSLWKKIHIAEFNKKKKSKHECMDEVLPKMATVEVRDQAVGYWKWLHFKTVAACDMNKWKRHLGLISRHTGLPSQTERVLRNLHVTWELTVSDKSGHEATFELRRSQFFETSVTLCWSGGCLPDYQQISTLQVHGVRRIALNCPGLKKPGWRSLMAKLDMETLTKNAQGFGQDRLVELKLLQPGVIVGVWKDQRCIAFLMFTLHFHRLVEKSVQGSSDRPYVESMVNPPFDDIDPEYGLHGYQLHIVLHDTAFEIMSESFSQLFCRRTQICDGLIQLTAINRTSLSQHTPLSGSIILPWKCEALQGAVENCCIMSLTLLDESKKPFWCVSSPVSMKPVKMPTSYDYDDELSLPAQHQCFGPEVQTFHLPVRKKMKNNSGVKPAGQCGTWVKESEGGLFTSPNFPSKYPPNTECVYILEAPPRQCIDLHFDENYSIESSWECKFDNIEVRDGPFGFSPMLGRYCGQHSPPDIRSSGRYLWIKFVTDGELEAVGFSANYNFTADPDFADLGVPPPLPSCQYDMVGPEGIVESHQIIRDGKAGATEAVDCKWYIRAPPRSKIYLRFLDYEMANSNECKRNFVAVYDGGSSVEDLKSKFCSTVANDIMLVSTLGVIRMWADEASRKSRFRILFTTYQEPPCDADAFFCHSNMCINNTLVCNGMQNCVYPWDENQCKEKRKANILDNLNNTNGTIIGVTCCIVFILLIVSIIVQIKQPRKKYILRREDFDPTMFQEVFEPPHYELCTLRSATAAAASADLVDLAEDFENYHALRRASSRCVHDHHCGSTSNPGSAHISQLSLSGRGSRGNLSARDAAAATLLTDLPQPPMAVRPLLPSTGNRRSILVMKHSYSQEAADNGCDLDDDLEEVPTTSHRLSRHEKAVQRLLENSAILDQYERASLTYEKAERGFTPA</sequence>
<evidence type="ECO:0000256" key="1">
    <source>
        <dbReference type="ARBA" id="ARBA00023157"/>
    </source>
</evidence>
<dbReference type="InterPro" id="IPR001810">
    <property type="entry name" value="F-box_dom"/>
</dbReference>
<organism evidence="8 9">
    <name type="scientific">Scomber scombrus</name>
    <name type="common">Atlantic mackerel</name>
    <name type="synonym">Scomber vernalis</name>
    <dbReference type="NCBI Taxonomy" id="13677"/>
    <lineage>
        <taxon>Eukaryota</taxon>
        <taxon>Metazoa</taxon>
        <taxon>Chordata</taxon>
        <taxon>Craniata</taxon>
        <taxon>Vertebrata</taxon>
        <taxon>Euteleostomi</taxon>
        <taxon>Actinopterygii</taxon>
        <taxon>Neopterygii</taxon>
        <taxon>Teleostei</taxon>
        <taxon>Neoteleostei</taxon>
        <taxon>Acanthomorphata</taxon>
        <taxon>Pelagiaria</taxon>
        <taxon>Scombriformes</taxon>
        <taxon>Scombridae</taxon>
        <taxon>Scomber</taxon>
    </lineage>
</organism>
<dbReference type="Pfam" id="PF00057">
    <property type="entry name" value="Ldl_recept_a"/>
    <property type="match status" value="1"/>
</dbReference>
<dbReference type="SMART" id="SM00042">
    <property type="entry name" value="CUB"/>
    <property type="match status" value="2"/>
</dbReference>
<dbReference type="PROSITE" id="PS01209">
    <property type="entry name" value="LDLRA_1"/>
    <property type="match status" value="1"/>
</dbReference>
<dbReference type="AlphaFoldDB" id="A0AAV1PHG1"/>
<dbReference type="FunFam" id="2.60.120.290:FF:000013">
    <property type="entry name" value="Membrane frizzled-related protein"/>
    <property type="match status" value="1"/>
</dbReference>